<dbReference type="Pfam" id="PF01885">
    <property type="entry name" value="PTS_2-RNA"/>
    <property type="match status" value="1"/>
</dbReference>
<dbReference type="Gene3D" id="1.10.10.970">
    <property type="entry name" value="RNA 2'-phosphotransferase, Tpt1/KptA family, N-terminal domain"/>
    <property type="match status" value="1"/>
</dbReference>
<protein>
    <submittedName>
        <fullName evidence="1">RNA 2'-phosphotransferase</fullName>
    </submittedName>
</protein>
<dbReference type="EMBL" id="CP036261">
    <property type="protein sequence ID" value="QDS88577.1"/>
    <property type="molecule type" value="Genomic_DNA"/>
</dbReference>
<dbReference type="RefSeq" id="WP_246106107.1">
    <property type="nucleotide sequence ID" value="NZ_CP036261.1"/>
</dbReference>
<keyword evidence="1" id="KW-0808">Transferase</keyword>
<sequence length="130" mass="13854">MGSLIAGSNSVRGFLTADDMAAVVAGLEGPAVSLGTASEGCFGYTAGMNKRLTKICKYLSFILRHHPEAIGVQLEAYGWLEIDTLLKNANAAGKSITREQVLQVVELDEEQAFAISEDGSRIRAVRGHSN</sequence>
<dbReference type="PANTHER" id="PTHR12684">
    <property type="entry name" value="PUTATIVE PHOSPHOTRANSFERASE"/>
    <property type="match status" value="1"/>
</dbReference>
<name>A0A517M125_9BACT</name>
<accession>A0A517M125</accession>
<evidence type="ECO:0000313" key="1">
    <source>
        <dbReference type="EMBL" id="QDS88577.1"/>
    </source>
</evidence>
<keyword evidence="2" id="KW-1185">Reference proteome</keyword>
<dbReference type="KEGG" id="ruv:EC9_27680"/>
<proteinExistence type="predicted"/>
<dbReference type="GO" id="GO:0008033">
    <property type="term" value="P:tRNA processing"/>
    <property type="evidence" value="ECO:0007669"/>
    <property type="project" value="TreeGrafter"/>
</dbReference>
<evidence type="ECO:0000313" key="2">
    <source>
        <dbReference type="Proteomes" id="UP000319557"/>
    </source>
</evidence>
<dbReference type="InterPro" id="IPR042080">
    <property type="entry name" value="RNA_2'-PTrans_N"/>
</dbReference>
<reference evidence="1 2" key="1">
    <citation type="submission" date="2019-02" db="EMBL/GenBank/DDBJ databases">
        <title>Deep-cultivation of Planctomycetes and their phenomic and genomic characterization uncovers novel biology.</title>
        <authorList>
            <person name="Wiegand S."/>
            <person name="Jogler M."/>
            <person name="Boedeker C."/>
            <person name="Pinto D."/>
            <person name="Vollmers J."/>
            <person name="Rivas-Marin E."/>
            <person name="Kohn T."/>
            <person name="Peeters S.H."/>
            <person name="Heuer A."/>
            <person name="Rast P."/>
            <person name="Oberbeckmann S."/>
            <person name="Bunk B."/>
            <person name="Jeske O."/>
            <person name="Meyerdierks A."/>
            <person name="Storesund J.E."/>
            <person name="Kallscheuer N."/>
            <person name="Luecker S."/>
            <person name="Lage O.M."/>
            <person name="Pohl T."/>
            <person name="Merkel B.J."/>
            <person name="Hornburger P."/>
            <person name="Mueller R.-W."/>
            <person name="Bruemmer F."/>
            <person name="Labrenz M."/>
            <person name="Spormann A.M."/>
            <person name="Op den Camp H."/>
            <person name="Overmann J."/>
            <person name="Amann R."/>
            <person name="Jetten M.S.M."/>
            <person name="Mascher T."/>
            <person name="Medema M.H."/>
            <person name="Devos D.P."/>
            <person name="Kaster A.-K."/>
            <person name="Ovreas L."/>
            <person name="Rohde M."/>
            <person name="Galperin M.Y."/>
            <person name="Jogler C."/>
        </authorList>
    </citation>
    <scope>NUCLEOTIDE SEQUENCE [LARGE SCALE GENOMIC DNA]</scope>
    <source>
        <strain evidence="1 2">EC9</strain>
    </source>
</reference>
<dbReference type="Proteomes" id="UP000319557">
    <property type="component" value="Chromosome"/>
</dbReference>
<gene>
    <name evidence="1" type="ORF">EC9_27680</name>
</gene>
<dbReference type="AlphaFoldDB" id="A0A517M125"/>
<organism evidence="1 2">
    <name type="scientific">Rosistilla ulvae</name>
    <dbReference type="NCBI Taxonomy" id="1930277"/>
    <lineage>
        <taxon>Bacteria</taxon>
        <taxon>Pseudomonadati</taxon>
        <taxon>Planctomycetota</taxon>
        <taxon>Planctomycetia</taxon>
        <taxon>Pirellulales</taxon>
        <taxon>Pirellulaceae</taxon>
        <taxon>Rosistilla</taxon>
    </lineage>
</organism>
<dbReference type="InterPro" id="IPR002745">
    <property type="entry name" value="Ptrans_KptA/Tpt1"/>
</dbReference>
<dbReference type="GO" id="GO:0000215">
    <property type="term" value="F:tRNA 2'-phosphotransferase activity"/>
    <property type="evidence" value="ECO:0007669"/>
    <property type="project" value="TreeGrafter"/>
</dbReference>
<dbReference type="PANTHER" id="PTHR12684:SF2">
    <property type="entry name" value="TRNA 2'-PHOSPHOTRANSFERASE 1"/>
    <property type="match status" value="1"/>
</dbReference>
<dbReference type="SUPFAM" id="SSF56399">
    <property type="entry name" value="ADP-ribosylation"/>
    <property type="match status" value="1"/>
</dbReference>